<reference evidence="2" key="1">
    <citation type="submission" date="2021-01" db="EMBL/GenBank/DDBJ databases">
        <authorList>
            <person name="Corre E."/>
            <person name="Pelletier E."/>
            <person name="Niang G."/>
            <person name="Scheremetjew M."/>
            <person name="Finn R."/>
            <person name="Kale V."/>
            <person name="Holt S."/>
            <person name="Cochrane G."/>
            <person name="Meng A."/>
            <person name="Brown T."/>
            <person name="Cohen L."/>
        </authorList>
    </citation>
    <scope>NUCLEOTIDE SEQUENCE</scope>
    <source>
        <strain evidence="2">CCAP 1951/1</strain>
    </source>
</reference>
<feature type="compositionally biased region" description="Basic and acidic residues" evidence="1">
    <location>
        <begin position="348"/>
        <end position="388"/>
    </location>
</feature>
<accession>A0A7S1M1L1</accession>
<feature type="region of interest" description="Disordered" evidence="1">
    <location>
        <begin position="227"/>
        <end position="253"/>
    </location>
</feature>
<dbReference type="InterPro" id="IPR010736">
    <property type="entry name" value="SHIPPO-rpt"/>
</dbReference>
<dbReference type="InterPro" id="IPR051291">
    <property type="entry name" value="CIMAP"/>
</dbReference>
<name>A0A7S1M1L1_NEODS</name>
<dbReference type="EMBL" id="HBGF01024860">
    <property type="protein sequence ID" value="CAD9119304.1"/>
    <property type="molecule type" value="Transcribed_RNA"/>
</dbReference>
<dbReference type="AlphaFoldDB" id="A0A7S1M1L1"/>
<evidence type="ECO:0000256" key="1">
    <source>
        <dbReference type="SAM" id="MobiDB-lite"/>
    </source>
</evidence>
<proteinExistence type="predicted"/>
<dbReference type="PANTHER" id="PTHR21580:SF28">
    <property type="entry name" value="BOREALIN N-TERMINAL DOMAIN-CONTAINING PROTEIN-RELATED"/>
    <property type="match status" value="1"/>
</dbReference>
<evidence type="ECO:0000313" key="2">
    <source>
        <dbReference type="EMBL" id="CAD9119304.1"/>
    </source>
</evidence>
<feature type="region of interest" description="Disordered" evidence="1">
    <location>
        <begin position="342"/>
        <end position="445"/>
    </location>
</feature>
<protein>
    <submittedName>
        <fullName evidence="2">Uncharacterized protein</fullName>
    </submittedName>
</protein>
<dbReference type="Pfam" id="PF07004">
    <property type="entry name" value="SHIPPO-rpt"/>
    <property type="match status" value="4"/>
</dbReference>
<sequence>MGLADFAVTKNRDHERFPGPGQYNPKLDPGRTTTLRGRYESRPTLLTGTTGDIGPGKYEVPSTIGTAPGGRITATRRKDTVATETNLGPKYDVRNYDMAASPGSPRFSFGVKTTPRERADDGGAPIPHPPSRDSSPDLTPRHKRKGFSFGIRPTNDGPTAPKGLGPGPGAYSVKRFGDDVKKPRPPHQPHVDHAQTPRAAAPGPGQYDYDIGTVSATARPKYVGHKTHGTMGGRNFPPEPKTSDIGPGAYEDPDTIASRAAHKKGGVTILGRFTEYTDMDEIYPRPAPGDYTIPSTMGGKGFSFGARHAPPKATLDVPGPGYVNPDQYSMARVVEKGAKGIYFNVVERGSKDDRQGHRRTFEDGVPKTTPRKSEAESTKKKSTRERTALPRVEPPSKKPGFTMSGRYKQPEPDSTGPGPGSYDSYKYDDSSSKGTVFYKHPYNTR</sequence>
<gene>
    <name evidence="2" type="ORF">NDES1114_LOCUS16472</name>
</gene>
<dbReference type="PANTHER" id="PTHR21580">
    <property type="entry name" value="SHIPPO-1-RELATED"/>
    <property type="match status" value="1"/>
</dbReference>
<organism evidence="2">
    <name type="scientific">Neobodo designis</name>
    <name type="common">Flagellated protozoan</name>
    <name type="synonym">Bodo designis</name>
    <dbReference type="NCBI Taxonomy" id="312471"/>
    <lineage>
        <taxon>Eukaryota</taxon>
        <taxon>Discoba</taxon>
        <taxon>Euglenozoa</taxon>
        <taxon>Kinetoplastea</taxon>
        <taxon>Metakinetoplastina</taxon>
        <taxon>Neobodonida</taxon>
        <taxon>Neobodo</taxon>
    </lineage>
</organism>
<feature type="region of interest" description="Disordered" evidence="1">
    <location>
        <begin position="1"/>
        <end position="209"/>
    </location>
</feature>